<dbReference type="EMBL" id="CP159872">
    <property type="protein sequence ID" value="XCM83074.1"/>
    <property type="molecule type" value="Genomic_DNA"/>
</dbReference>
<dbReference type="KEGG" id="kcm:ABWK59_31195"/>
<accession>A0AAU8K2X6</accession>
<feature type="domain" description="Resolvase/invertase-type recombinase catalytic" evidence="1">
    <location>
        <begin position="28"/>
        <end position="83"/>
    </location>
</feature>
<evidence type="ECO:0000259" key="1">
    <source>
        <dbReference type="Pfam" id="PF00239"/>
    </source>
</evidence>
<gene>
    <name evidence="2" type="ORF">ABWK59_31195</name>
</gene>
<evidence type="ECO:0000313" key="2">
    <source>
        <dbReference type="EMBL" id="XCM83074.1"/>
    </source>
</evidence>
<dbReference type="InterPro" id="IPR036162">
    <property type="entry name" value="Resolvase-like_N_sf"/>
</dbReference>
<dbReference type="RefSeq" id="WP_354644009.1">
    <property type="nucleotide sequence ID" value="NZ_CP159872.1"/>
</dbReference>
<protein>
    <submittedName>
        <fullName evidence="2">Recombinase family protein</fullName>
    </submittedName>
</protein>
<name>A0AAU8K2X6_9ACTN</name>
<dbReference type="SUPFAM" id="SSF53041">
    <property type="entry name" value="Resolvase-like"/>
    <property type="match status" value="1"/>
</dbReference>
<dbReference type="Gene3D" id="3.40.50.1390">
    <property type="entry name" value="Resolvase, N-terminal catalytic domain"/>
    <property type="match status" value="1"/>
</dbReference>
<dbReference type="GO" id="GO:0003677">
    <property type="term" value="F:DNA binding"/>
    <property type="evidence" value="ECO:0007669"/>
    <property type="project" value="InterPro"/>
</dbReference>
<reference evidence="2" key="1">
    <citation type="submission" date="2024-06" db="EMBL/GenBank/DDBJ databases">
        <title>The genome sequences of Kitasatospora sp. strain HUAS MG31.</title>
        <authorList>
            <person name="Mo P."/>
        </authorList>
    </citation>
    <scope>NUCLEOTIDE SEQUENCE</scope>
    <source>
        <strain evidence="2">HUAS MG31</strain>
    </source>
</reference>
<dbReference type="InterPro" id="IPR006119">
    <property type="entry name" value="Resolv_N"/>
</dbReference>
<dbReference type="Pfam" id="PF00239">
    <property type="entry name" value="Resolvase"/>
    <property type="match status" value="1"/>
</dbReference>
<sequence>MYPTHPSQAGAGSAALYLRCYPYDHWGMTAHLHALEDHAARLGFSNPRLFLDNGISSRAADRPQLRMLLSRAATGQIDTVIVPGRWTFSLDDPTADAITSFLRSVGTDIIELPGRRRAAA</sequence>
<dbReference type="AlphaFoldDB" id="A0AAU8K2X6"/>
<organism evidence="2">
    <name type="scientific">Kitasatospora camelliae</name>
    <dbReference type="NCBI Taxonomy" id="3156397"/>
    <lineage>
        <taxon>Bacteria</taxon>
        <taxon>Bacillati</taxon>
        <taxon>Actinomycetota</taxon>
        <taxon>Actinomycetes</taxon>
        <taxon>Kitasatosporales</taxon>
        <taxon>Streptomycetaceae</taxon>
        <taxon>Kitasatospora</taxon>
    </lineage>
</organism>
<proteinExistence type="predicted"/>
<dbReference type="GO" id="GO:0000150">
    <property type="term" value="F:DNA strand exchange activity"/>
    <property type="evidence" value="ECO:0007669"/>
    <property type="project" value="InterPro"/>
</dbReference>